<feature type="coiled-coil region" evidence="1">
    <location>
        <begin position="516"/>
        <end position="570"/>
    </location>
</feature>
<feature type="coiled-coil region" evidence="1">
    <location>
        <begin position="35"/>
        <end position="62"/>
    </location>
</feature>
<organism evidence="3 4">
    <name type="scientific">Encephalitozoon cuniculi (strain GB-M1)</name>
    <name type="common">Microsporidian parasite</name>
    <dbReference type="NCBI Taxonomy" id="284813"/>
    <lineage>
        <taxon>Eukaryota</taxon>
        <taxon>Fungi</taxon>
        <taxon>Fungi incertae sedis</taxon>
        <taxon>Microsporidia</taxon>
        <taxon>Unikaryonidae</taxon>
        <taxon>Encephalitozoon</taxon>
    </lineage>
</organism>
<dbReference type="VEuPathDB" id="MicrosporidiaDB:ECU06_0180"/>
<dbReference type="Proteomes" id="UP000000819">
    <property type="component" value="Chromosome VI"/>
</dbReference>
<evidence type="ECO:0000313" key="3">
    <source>
        <dbReference type="EMBL" id="CAD25378.1"/>
    </source>
</evidence>
<dbReference type="FunCoup" id="Q8SVE5">
    <property type="interactions" value="50"/>
</dbReference>
<name>Q8SVE5_ENCCU</name>
<feature type="coiled-coil region" evidence="1">
    <location>
        <begin position="220"/>
        <end position="299"/>
    </location>
</feature>
<protein>
    <submittedName>
        <fullName evidence="3">Uncharacterized protein</fullName>
    </submittedName>
</protein>
<feature type="coiled-coil region" evidence="1">
    <location>
        <begin position="126"/>
        <end position="160"/>
    </location>
</feature>
<dbReference type="OMA" id="HEREMFQ"/>
<dbReference type="OrthoDB" id="2192931at2759"/>
<feature type="compositionally biased region" description="Basic and acidic residues" evidence="2">
    <location>
        <begin position="696"/>
        <end position="717"/>
    </location>
</feature>
<reference evidence="3 4" key="1">
    <citation type="journal article" date="2001" name="Nature">
        <title>Genome sequence and gene compaction of the eukaryote parasite Encephalitozoon cuniculi.</title>
        <authorList>
            <person name="Katinka M.D."/>
            <person name="Duprat S."/>
            <person name="Cornillot E."/>
            <person name="Metenier G."/>
            <person name="Thomarat F."/>
            <person name="Prensier G."/>
            <person name="Barbe V."/>
            <person name="Peyretaillade E."/>
            <person name="Brottier P."/>
            <person name="Wincker P."/>
            <person name="Delbac F."/>
            <person name="El Alaoui H."/>
            <person name="Peyret P."/>
            <person name="Saurin W."/>
            <person name="Gouy M."/>
            <person name="Weissenbach J."/>
            <person name="Vivares C.P."/>
        </authorList>
    </citation>
    <scope>NUCLEOTIDE SEQUENCE [LARGE SCALE GENOMIC DNA]</scope>
    <source>
        <strain evidence="3 4">GB-M1</strain>
    </source>
</reference>
<feature type="coiled-coil region" evidence="1">
    <location>
        <begin position="324"/>
        <end position="351"/>
    </location>
</feature>
<evidence type="ECO:0000256" key="1">
    <source>
        <dbReference type="SAM" id="Coils"/>
    </source>
</evidence>
<dbReference type="EMBL" id="AL590446">
    <property type="protein sequence ID" value="CAD25378.1"/>
    <property type="molecule type" value="Genomic_DNA"/>
</dbReference>
<sequence>MLASSLFRRVLTPDEQHLIPESLISKLGEEMALHEEMAKSKVRELEKKIELCEEIIGDLNRKIVKQEVEMGNIRNSSEVVEKCNEMYSREIQSLKGEVAYYREKIAECGRMAGSFPGAEVYRPEQVDELLREKKDFENRMEDLKKKCSELEKSNRRLAEKVLDQKSQMSYLLKKISLSDGGRDSLELVKVVQKLSKKNGELERALGSGGYQAALLQSQSGENAEAEREEYKKVRDELYEVKRNGYALELEYNKVFREKSELCNQVARMSEEKKVMQKHIDEMKEEIICLKIDLKNTKTKNAILGDASQKLNEMNNEIVRSNFIIKDGRNKIRELKMQLAESEERYNKYILEDRTNVVAVIGREIEGIKRKLDADFKLICDIEGNFNRAIEEQGKLKSLFHACEQEILELRRENEALISSEKAMAGKIKSYEEKGVGYRSGMNEVGRDVRYIYEWIGEIINEFVELSGSVDRMVEFERERTVFIGRMQEEFNGAIGLLDEKDKVLRSLAENHSSEAIAFLEKERNILKQENIFLRNKMEGIGDSSDLLEKINSLEEENEGIKAQLLSLERAYASEKEIMSGQAAALSEADYRCRLLQSDMDQLLQNNLLLKGELESARKEIADNCAAIDKYRIVVEKLKKVKDAYLKLRNECLERKDKVEHGERDVYGTDGHQVSCGEALKVPRDGNATETEVEGPGNKEGDSVVKSVEARESPDPKLEVVSNQSPTPNEPDGTKNMQGRNRRGGRPGEEPKQGHQQRRAYGDRKRSWSSYEFKRNRDRRN</sequence>
<evidence type="ECO:0000256" key="2">
    <source>
        <dbReference type="SAM" id="MobiDB-lite"/>
    </source>
</evidence>
<reference evidence="3 4" key="2">
    <citation type="journal article" date="2009" name="BMC Genomics">
        <title>Identification of transcriptional signals in Encephalitozoon cuniculi widespread among Microsporidia phylum: support for accurate structural genome annotation.</title>
        <authorList>
            <person name="Peyretaillade E."/>
            <person name="Goncalves O."/>
            <person name="Terrat S."/>
            <person name="Dugat-Bony E."/>
            <person name="Wincker P."/>
            <person name="Cornman R.S."/>
            <person name="Evans J.D."/>
            <person name="Delbac F."/>
            <person name="Peyret P."/>
        </authorList>
    </citation>
    <scope>NUCLEOTIDE SEQUENCE [LARGE SCALE GENOMIC DNA]</scope>
    <source>
        <strain evidence="3 4">GB-M1</strain>
    </source>
</reference>
<keyword evidence="4" id="KW-1185">Reference proteome</keyword>
<dbReference type="GeneID" id="859197"/>
<evidence type="ECO:0000313" key="4">
    <source>
        <dbReference type="Proteomes" id="UP000000819"/>
    </source>
</evidence>
<proteinExistence type="predicted"/>
<accession>Q8SVE5</accession>
<dbReference type="RefSeq" id="NP_585774.1">
    <property type="nucleotide sequence ID" value="NM_001041396.1"/>
</dbReference>
<keyword evidence="1" id="KW-0175">Coiled coil</keyword>
<dbReference type="PANTHER" id="PTHR18937">
    <property type="entry name" value="STRUCTURAL MAINTENANCE OF CHROMOSOMES SMC FAMILY MEMBER"/>
    <property type="match status" value="1"/>
</dbReference>
<dbReference type="HOGENOM" id="CLU_360157_0_0_1"/>
<dbReference type="InParanoid" id="Q8SVE5"/>
<feature type="region of interest" description="Disordered" evidence="2">
    <location>
        <begin position="676"/>
        <end position="780"/>
    </location>
</feature>
<gene>
    <name evidence="3" type="ordered locus">ECU06_0180</name>
</gene>
<dbReference type="AlphaFoldDB" id="Q8SVE5"/>
<dbReference type="KEGG" id="ecu:ECU06_0180"/>